<gene>
    <name evidence="1" type="ORF">IAA20_03100</name>
</gene>
<reference evidence="1" key="1">
    <citation type="journal article" date="2021" name="PeerJ">
        <title>Extensive microbial diversity within the chicken gut microbiome revealed by metagenomics and culture.</title>
        <authorList>
            <person name="Gilroy R."/>
            <person name="Ravi A."/>
            <person name="Getino M."/>
            <person name="Pursley I."/>
            <person name="Horton D.L."/>
            <person name="Alikhan N.F."/>
            <person name="Baker D."/>
            <person name="Gharbi K."/>
            <person name="Hall N."/>
            <person name="Watson M."/>
            <person name="Adriaenssens E.M."/>
            <person name="Foster-Nyarko E."/>
            <person name="Jarju S."/>
            <person name="Secka A."/>
            <person name="Antonio M."/>
            <person name="Oren A."/>
            <person name="Chaudhuri R.R."/>
            <person name="La Ragione R."/>
            <person name="Hildebrand F."/>
            <person name="Pallen M.J."/>
        </authorList>
    </citation>
    <scope>NUCLEOTIDE SEQUENCE</scope>
    <source>
        <strain evidence="1">CHK172-16539</strain>
    </source>
</reference>
<dbReference type="AlphaFoldDB" id="A0A9D2F6P7"/>
<accession>A0A9D2F6P7</accession>
<evidence type="ECO:0000313" key="2">
    <source>
        <dbReference type="Proteomes" id="UP000824063"/>
    </source>
</evidence>
<comment type="caution">
    <text evidence="1">The sequence shown here is derived from an EMBL/GenBank/DDBJ whole genome shotgun (WGS) entry which is preliminary data.</text>
</comment>
<protein>
    <submittedName>
        <fullName evidence="1">Uncharacterized protein</fullName>
    </submittedName>
</protein>
<reference evidence="1" key="2">
    <citation type="submission" date="2021-04" db="EMBL/GenBank/DDBJ databases">
        <authorList>
            <person name="Gilroy R."/>
        </authorList>
    </citation>
    <scope>NUCLEOTIDE SEQUENCE</scope>
    <source>
        <strain evidence="1">CHK172-16539</strain>
    </source>
</reference>
<name>A0A9D2F6P7_9ENTE</name>
<dbReference type="EMBL" id="DXBN01000072">
    <property type="protein sequence ID" value="HIZ52912.1"/>
    <property type="molecule type" value="Genomic_DNA"/>
</dbReference>
<evidence type="ECO:0000313" key="1">
    <source>
        <dbReference type="EMBL" id="HIZ52912.1"/>
    </source>
</evidence>
<proteinExistence type="predicted"/>
<sequence>MKKKQLAKLKQQFRPSFDQARHQLFREMEKQALALYDLPVKVGIKLDNKSEMAIEFLGETTRDQIISVPLDENFNVVVKRIQHSENGLLERFSQKLVEEFANYWNATLRSDITKKEEAAGVVFEETKEVTEEATAPIVEETAVIEEPAAEEPVVETAPVETAEGSLLDAFKESISNFPKFAVVQGEDAVTVIEKTAKEDRLLATISTVEANQVTIEPALERKYKLKLEVIPVIEDFASKMPLA</sequence>
<organism evidence="1 2">
    <name type="scientific">Candidatus Enterococcus avicola</name>
    <dbReference type="NCBI Taxonomy" id="2838561"/>
    <lineage>
        <taxon>Bacteria</taxon>
        <taxon>Bacillati</taxon>
        <taxon>Bacillota</taxon>
        <taxon>Bacilli</taxon>
        <taxon>Lactobacillales</taxon>
        <taxon>Enterococcaceae</taxon>
        <taxon>Enterococcus</taxon>
    </lineage>
</organism>
<dbReference type="Proteomes" id="UP000824063">
    <property type="component" value="Unassembled WGS sequence"/>
</dbReference>